<sequence>MVLEESFCQSENTTGFCGARCEREPGILPERDFGESHAALIPISLWIAKLDFPTRRSACSHGQTRSAVVPSQFPQFHIRKRMACLECGSQSDGLFRVRNSLSEG</sequence>
<proteinExistence type="predicted"/>
<reference evidence="2" key="1">
    <citation type="submission" date="2010-08" db="EMBL/GenBank/DDBJ databases">
        <authorList>
            <consortium name="Caenorhabditis japonica Sequencing Consortium"/>
            <person name="Wilson R.K."/>
        </authorList>
    </citation>
    <scope>NUCLEOTIDE SEQUENCE [LARGE SCALE GENOMIC DNA]</scope>
    <source>
        <strain evidence="2">DF5081</strain>
    </source>
</reference>
<reference evidence="1" key="2">
    <citation type="submission" date="2022-06" db="UniProtKB">
        <authorList>
            <consortium name="EnsemblMetazoa"/>
        </authorList>
    </citation>
    <scope>IDENTIFICATION</scope>
    <source>
        <strain evidence="1">DF5081</strain>
    </source>
</reference>
<keyword evidence="2" id="KW-1185">Reference proteome</keyword>
<organism evidence="1 2">
    <name type="scientific">Caenorhabditis japonica</name>
    <dbReference type="NCBI Taxonomy" id="281687"/>
    <lineage>
        <taxon>Eukaryota</taxon>
        <taxon>Metazoa</taxon>
        <taxon>Ecdysozoa</taxon>
        <taxon>Nematoda</taxon>
        <taxon>Chromadorea</taxon>
        <taxon>Rhabditida</taxon>
        <taxon>Rhabditina</taxon>
        <taxon>Rhabditomorpha</taxon>
        <taxon>Rhabditoidea</taxon>
        <taxon>Rhabditidae</taxon>
        <taxon>Peloderinae</taxon>
        <taxon>Caenorhabditis</taxon>
    </lineage>
</organism>
<evidence type="ECO:0000313" key="1">
    <source>
        <dbReference type="EnsemblMetazoa" id="CJA40510.1"/>
    </source>
</evidence>
<accession>A0A8R1EU91</accession>
<evidence type="ECO:0000313" key="2">
    <source>
        <dbReference type="Proteomes" id="UP000005237"/>
    </source>
</evidence>
<name>A0A8R1EU91_CAEJA</name>
<dbReference type="Proteomes" id="UP000005237">
    <property type="component" value="Unassembled WGS sequence"/>
</dbReference>
<protein>
    <submittedName>
        <fullName evidence="1">Uncharacterized protein</fullName>
    </submittedName>
</protein>
<dbReference type="EnsemblMetazoa" id="CJA40510.1">
    <property type="protein sequence ID" value="CJA40510.1"/>
    <property type="gene ID" value="WBGene00216358"/>
</dbReference>
<dbReference type="AlphaFoldDB" id="A0A8R1EU91"/>